<dbReference type="InParanoid" id="A0A0C9Z7H5"/>
<evidence type="ECO:0000313" key="3">
    <source>
        <dbReference type="Proteomes" id="UP000054485"/>
    </source>
</evidence>
<proteinExistence type="predicted"/>
<evidence type="ECO:0000256" key="1">
    <source>
        <dbReference type="SAM" id="MobiDB-lite"/>
    </source>
</evidence>
<keyword evidence="3" id="KW-1185">Reference proteome</keyword>
<evidence type="ECO:0000313" key="2">
    <source>
        <dbReference type="EMBL" id="KIK33465.1"/>
    </source>
</evidence>
<feature type="non-terminal residue" evidence="2">
    <location>
        <position position="66"/>
    </location>
</feature>
<dbReference type="EMBL" id="KN835936">
    <property type="protein sequence ID" value="KIK33465.1"/>
    <property type="molecule type" value="Genomic_DNA"/>
</dbReference>
<accession>A0A0C9Z7H5</accession>
<organism evidence="2 3">
    <name type="scientific">Suillus luteus UH-Slu-Lm8-n1</name>
    <dbReference type="NCBI Taxonomy" id="930992"/>
    <lineage>
        <taxon>Eukaryota</taxon>
        <taxon>Fungi</taxon>
        <taxon>Dikarya</taxon>
        <taxon>Basidiomycota</taxon>
        <taxon>Agaricomycotina</taxon>
        <taxon>Agaricomycetes</taxon>
        <taxon>Agaricomycetidae</taxon>
        <taxon>Boletales</taxon>
        <taxon>Suillineae</taxon>
        <taxon>Suillaceae</taxon>
        <taxon>Suillus</taxon>
    </lineage>
</organism>
<reference evidence="3" key="2">
    <citation type="submission" date="2015-01" db="EMBL/GenBank/DDBJ databases">
        <title>Evolutionary Origins and Diversification of the Mycorrhizal Mutualists.</title>
        <authorList>
            <consortium name="DOE Joint Genome Institute"/>
            <consortium name="Mycorrhizal Genomics Consortium"/>
            <person name="Kohler A."/>
            <person name="Kuo A."/>
            <person name="Nagy L.G."/>
            <person name="Floudas D."/>
            <person name="Copeland A."/>
            <person name="Barry K.W."/>
            <person name="Cichocki N."/>
            <person name="Veneault-Fourrey C."/>
            <person name="LaButti K."/>
            <person name="Lindquist E.A."/>
            <person name="Lipzen A."/>
            <person name="Lundell T."/>
            <person name="Morin E."/>
            <person name="Murat C."/>
            <person name="Riley R."/>
            <person name="Ohm R."/>
            <person name="Sun H."/>
            <person name="Tunlid A."/>
            <person name="Henrissat B."/>
            <person name="Grigoriev I.V."/>
            <person name="Hibbett D.S."/>
            <person name="Martin F."/>
        </authorList>
    </citation>
    <scope>NUCLEOTIDE SEQUENCE [LARGE SCALE GENOMIC DNA]</scope>
    <source>
        <strain evidence="3">UH-Slu-Lm8-n1</strain>
    </source>
</reference>
<name>A0A0C9Z7H5_9AGAM</name>
<feature type="region of interest" description="Disordered" evidence="1">
    <location>
        <begin position="1"/>
        <end position="20"/>
    </location>
</feature>
<dbReference type="HOGENOM" id="CLU_2838356_0_0_1"/>
<sequence>MKQYHKAKAASSKEQSGRRLRSGTPLLVWVNDEGRIRYSETKNVEKTDVMDQVRLELESGVCHEDV</sequence>
<gene>
    <name evidence="2" type="ORF">CY34DRAFT_813582</name>
</gene>
<dbReference type="Proteomes" id="UP000054485">
    <property type="component" value="Unassembled WGS sequence"/>
</dbReference>
<protein>
    <submittedName>
        <fullName evidence="2">Uncharacterized protein</fullName>
    </submittedName>
</protein>
<reference evidence="2 3" key="1">
    <citation type="submission" date="2014-04" db="EMBL/GenBank/DDBJ databases">
        <authorList>
            <consortium name="DOE Joint Genome Institute"/>
            <person name="Kuo A."/>
            <person name="Ruytinx J."/>
            <person name="Rineau F."/>
            <person name="Colpaert J."/>
            <person name="Kohler A."/>
            <person name="Nagy L.G."/>
            <person name="Floudas D."/>
            <person name="Copeland A."/>
            <person name="Barry K.W."/>
            <person name="Cichocki N."/>
            <person name="Veneault-Fourrey C."/>
            <person name="LaButti K."/>
            <person name="Lindquist E.A."/>
            <person name="Lipzen A."/>
            <person name="Lundell T."/>
            <person name="Morin E."/>
            <person name="Murat C."/>
            <person name="Sun H."/>
            <person name="Tunlid A."/>
            <person name="Henrissat B."/>
            <person name="Grigoriev I.V."/>
            <person name="Hibbett D.S."/>
            <person name="Martin F."/>
            <person name="Nordberg H.P."/>
            <person name="Cantor M.N."/>
            <person name="Hua S.X."/>
        </authorList>
    </citation>
    <scope>NUCLEOTIDE SEQUENCE [LARGE SCALE GENOMIC DNA]</scope>
    <source>
        <strain evidence="2 3">UH-Slu-Lm8-n1</strain>
    </source>
</reference>
<dbReference type="AlphaFoldDB" id="A0A0C9Z7H5"/>